<keyword evidence="10 15" id="KW-1133">Transmembrane helix</keyword>
<feature type="transmembrane region" description="Helical" evidence="15">
    <location>
        <begin position="6"/>
        <end position="28"/>
    </location>
</feature>
<dbReference type="PANTHER" id="PTHR30477">
    <property type="entry name" value="ABC-TRANSPORTER METAL-BINDING PROTEIN"/>
    <property type="match status" value="1"/>
</dbReference>
<keyword evidence="9" id="KW-0864">Zinc transport</keyword>
<dbReference type="NCBIfam" id="NF007089">
    <property type="entry name" value="PRK09543.1"/>
    <property type="match status" value="1"/>
</dbReference>
<keyword evidence="7 14" id="KW-0812">Transmembrane</keyword>
<comment type="function">
    <text evidence="1">Involved in the high-affinity zinc uptake transport system.</text>
</comment>
<evidence type="ECO:0000256" key="3">
    <source>
        <dbReference type="ARBA" id="ARBA00008034"/>
    </source>
</evidence>
<dbReference type="Proteomes" id="UP001177935">
    <property type="component" value="Unassembled WGS sequence"/>
</dbReference>
<keyword evidence="6" id="KW-0997">Cell inner membrane</keyword>
<dbReference type="SUPFAM" id="SSF81345">
    <property type="entry name" value="ABC transporter involved in vitamin B12 uptake, BtuC"/>
    <property type="match status" value="1"/>
</dbReference>
<evidence type="ECO:0000256" key="9">
    <source>
        <dbReference type="ARBA" id="ARBA00022906"/>
    </source>
</evidence>
<dbReference type="Proteomes" id="UP000244080">
    <property type="component" value="Unassembled WGS sequence"/>
</dbReference>
<accession>A0A1C3IKH2</accession>
<feature type="transmembrane region" description="Helical" evidence="15">
    <location>
        <begin position="48"/>
        <end position="72"/>
    </location>
</feature>
<feature type="transmembrane region" description="Helical" evidence="15">
    <location>
        <begin position="128"/>
        <end position="148"/>
    </location>
</feature>
<organism evidence="18 20">
    <name type="scientific">Vibrio splendidus</name>
    <dbReference type="NCBI Taxonomy" id="29497"/>
    <lineage>
        <taxon>Bacteria</taxon>
        <taxon>Pseudomonadati</taxon>
        <taxon>Pseudomonadota</taxon>
        <taxon>Gammaproteobacteria</taxon>
        <taxon>Vibrionales</taxon>
        <taxon>Vibrionaceae</taxon>
        <taxon>Vibrio</taxon>
    </lineage>
</organism>
<evidence type="ECO:0000256" key="11">
    <source>
        <dbReference type="ARBA" id="ARBA00023065"/>
    </source>
</evidence>
<dbReference type="RefSeq" id="WP_017084084.1">
    <property type="nucleotide sequence ID" value="NZ_AP025508.1"/>
</dbReference>
<dbReference type="InterPro" id="IPR001626">
    <property type="entry name" value="ABC_TroCD"/>
</dbReference>
<evidence type="ECO:0000256" key="15">
    <source>
        <dbReference type="SAM" id="Phobius"/>
    </source>
</evidence>
<dbReference type="Proteomes" id="UP000235405">
    <property type="component" value="Unassembled WGS sequence"/>
</dbReference>
<protein>
    <recommendedName>
        <fullName evidence="13">High-affinity zinc uptake system membrane protein ZnuB</fullName>
    </recommendedName>
</protein>
<keyword evidence="11" id="KW-0406">Ion transport</keyword>
<sequence length="261" mass="27762">MLEFLLPSILAGLGIALIAGPLGSFVVWRKMAYFGDTLAHASLMGLALGFLFNINLYLALLICCLMLAVLLVTLQKQKLVATDTLLGILAHSALSLGLVAVSFLDNVRVDLMSYLFGDLLAVSPTDLVFIYAGAAVIGLVLAIFWRPLLSTTVNEDLAAVDGINIDLMRLILMLLVGIVIAVGMKFVGALIMTSLLIIPAATARKFANTPEQMAFLASVIGSIAVFGGLSLSWFYDTPAGPSVVISAAAMFMLSQMYRTRA</sequence>
<dbReference type="EMBL" id="JAUYVL010000013">
    <property type="protein sequence ID" value="MDP2502715.1"/>
    <property type="molecule type" value="Genomic_DNA"/>
</dbReference>
<dbReference type="GO" id="GO:0006829">
    <property type="term" value="P:zinc ion transport"/>
    <property type="evidence" value="ECO:0007669"/>
    <property type="project" value="UniProtKB-KW"/>
</dbReference>
<evidence type="ECO:0000256" key="13">
    <source>
        <dbReference type="ARBA" id="ARBA00040080"/>
    </source>
</evidence>
<comment type="similarity">
    <text evidence="3 14">Belongs to the ABC-3 integral membrane protein family.</text>
</comment>
<dbReference type="EMBL" id="MCSW01000020">
    <property type="protein sequence ID" value="PMF34352.1"/>
    <property type="molecule type" value="Genomic_DNA"/>
</dbReference>
<evidence type="ECO:0000256" key="7">
    <source>
        <dbReference type="ARBA" id="ARBA00022692"/>
    </source>
</evidence>
<evidence type="ECO:0000256" key="5">
    <source>
        <dbReference type="ARBA" id="ARBA00022475"/>
    </source>
</evidence>
<keyword evidence="8" id="KW-0862">Zinc</keyword>
<dbReference type="AlphaFoldDB" id="A0A0N8GVS5"/>
<proteinExistence type="inferred from homology"/>
<evidence type="ECO:0000256" key="10">
    <source>
        <dbReference type="ARBA" id="ARBA00022989"/>
    </source>
</evidence>
<evidence type="ECO:0000256" key="14">
    <source>
        <dbReference type="RuleBase" id="RU003943"/>
    </source>
</evidence>
<dbReference type="PANTHER" id="PTHR30477:SF23">
    <property type="entry name" value="HIGH-AFFINITY ZINC UPTAKE SYSTEM MEMBRANE PROTEIN ZNUB"/>
    <property type="match status" value="1"/>
</dbReference>
<evidence type="ECO:0000313" key="20">
    <source>
        <dbReference type="Proteomes" id="UP000244080"/>
    </source>
</evidence>
<keyword evidence="5" id="KW-1003">Cell membrane</keyword>
<dbReference type="GO" id="GO:0055085">
    <property type="term" value="P:transmembrane transport"/>
    <property type="evidence" value="ECO:0007669"/>
    <property type="project" value="InterPro"/>
</dbReference>
<feature type="transmembrane region" description="Helical" evidence="15">
    <location>
        <begin position="168"/>
        <end position="201"/>
    </location>
</feature>
<evidence type="ECO:0000256" key="1">
    <source>
        <dbReference type="ARBA" id="ARBA00002313"/>
    </source>
</evidence>
<comment type="subcellular location">
    <subcellularLocation>
        <location evidence="2">Cell inner membrane</location>
        <topology evidence="2">Multi-pass membrane protein</topology>
    </subcellularLocation>
    <subcellularLocation>
        <location evidence="14">Cell membrane</location>
        <topology evidence="14">Multi-pass membrane protein</topology>
    </subcellularLocation>
</comment>
<evidence type="ECO:0000256" key="6">
    <source>
        <dbReference type="ARBA" id="ARBA00022519"/>
    </source>
</evidence>
<evidence type="ECO:0000313" key="19">
    <source>
        <dbReference type="Proteomes" id="UP000235405"/>
    </source>
</evidence>
<feature type="transmembrane region" description="Helical" evidence="15">
    <location>
        <begin position="213"/>
        <end position="233"/>
    </location>
</feature>
<name>A0A0N8GVS5_VIBSP</name>
<evidence type="ECO:0000313" key="16">
    <source>
        <dbReference type="EMBL" id="MDP2502715.1"/>
    </source>
</evidence>
<dbReference type="CDD" id="cd06550">
    <property type="entry name" value="TM_ABC_iron-siderophores_like"/>
    <property type="match status" value="1"/>
</dbReference>
<dbReference type="InterPro" id="IPR037294">
    <property type="entry name" value="ABC_BtuC-like"/>
</dbReference>
<reference evidence="16" key="5">
    <citation type="submission" date="2023-07" db="EMBL/GenBank/DDBJ databases">
        <title>Genome content predicts the carbon catabolic preferences of heterotrophic bacteria.</title>
        <authorList>
            <person name="Gralka M."/>
        </authorList>
    </citation>
    <scope>NUCLEOTIDE SEQUENCE</scope>
    <source>
        <strain evidence="16">6E02</strain>
    </source>
</reference>
<feature type="transmembrane region" description="Helical" evidence="15">
    <location>
        <begin position="84"/>
        <end position="107"/>
    </location>
</feature>
<accession>A0A0N8GVS5</accession>
<gene>
    <name evidence="16" type="primary">znuB</name>
    <name evidence="17" type="ORF">BCV19_21385</name>
    <name evidence="18" type="ORF">CWO36_18725</name>
    <name evidence="16" type="ORF">Q8W42_18525</name>
</gene>
<evidence type="ECO:0000313" key="17">
    <source>
        <dbReference type="EMBL" id="PMF34352.1"/>
    </source>
</evidence>
<comment type="caution">
    <text evidence="18">The sequence shown here is derived from an EMBL/GenBank/DDBJ whole genome shotgun (WGS) entry which is preliminary data.</text>
</comment>
<evidence type="ECO:0000256" key="12">
    <source>
        <dbReference type="ARBA" id="ARBA00023136"/>
    </source>
</evidence>
<dbReference type="GO" id="GO:0010043">
    <property type="term" value="P:response to zinc ion"/>
    <property type="evidence" value="ECO:0007669"/>
    <property type="project" value="TreeGrafter"/>
</dbReference>
<dbReference type="GeneID" id="72398563"/>
<evidence type="ECO:0000313" key="18">
    <source>
        <dbReference type="EMBL" id="PTP16417.1"/>
    </source>
</evidence>
<dbReference type="Gene3D" id="1.10.3470.10">
    <property type="entry name" value="ABC transporter involved in vitamin B12 uptake, BtuC"/>
    <property type="match status" value="1"/>
</dbReference>
<dbReference type="Pfam" id="PF00950">
    <property type="entry name" value="ABC-3"/>
    <property type="match status" value="1"/>
</dbReference>
<reference evidence="18 20" key="3">
    <citation type="submission" date="2017-11" db="EMBL/GenBank/DDBJ databases">
        <title>Population delineation of vibrios coincides with oyster pathogenicity.</title>
        <authorList>
            <person name="Bruto M."/>
            <person name="Labreuche Y."/>
            <person name="James A."/>
            <person name="Piel D."/>
            <person name="Chenivesse S."/>
            <person name="Petton B."/>
            <person name="Polz M.F."/>
            <person name="Le Roux F."/>
        </authorList>
    </citation>
    <scope>NUCLEOTIDE SEQUENCE [LARGE SCALE GENOMIC DNA]</scope>
    <source>
        <strain evidence="18 20">1F_55</strain>
    </source>
</reference>
<reference evidence="17" key="4">
    <citation type="journal article" date="2018" name="Nature">
        <title>A major lineage of non-tailed dsDNA viruses as unrecognized killers of marine bacteria.</title>
        <authorList>
            <person name="Kauffman K.M."/>
            <person name="Hussain F.A."/>
            <person name="Yang J."/>
            <person name="Arevalo P."/>
            <person name="Brown J.M."/>
            <person name="Chang W.K."/>
            <person name="VanInsberghe D."/>
            <person name="Elsherbini J."/>
            <person name="Sharma R.S."/>
            <person name="Cutler M.B."/>
            <person name="Kelly L."/>
            <person name="Polz M.F."/>
        </authorList>
    </citation>
    <scope>NUCLEOTIDE SEQUENCE</scope>
    <source>
        <strain evidence="17">10N.286.54.F3</strain>
    </source>
</reference>
<reference evidence="19" key="1">
    <citation type="submission" date="2016-07" db="EMBL/GenBank/DDBJ databases">
        <title>Nontailed viruses are major unrecognized killers of bacteria in the ocean.</title>
        <authorList>
            <person name="Kauffman K."/>
            <person name="Hussain F."/>
            <person name="Yang J."/>
            <person name="Arevalo P."/>
            <person name="Brown J."/>
            <person name="Cutler M."/>
            <person name="Kelly L."/>
            <person name="Polz M.F."/>
        </authorList>
    </citation>
    <scope>NUCLEOTIDE SEQUENCE [LARGE SCALE GENOMIC DNA]</scope>
    <source>
        <strain evidence="19">10N.286.54.F3</strain>
    </source>
</reference>
<keyword evidence="12 15" id="KW-0472">Membrane</keyword>
<evidence type="ECO:0000256" key="2">
    <source>
        <dbReference type="ARBA" id="ARBA00004429"/>
    </source>
</evidence>
<evidence type="ECO:0000256" key="4">
    <source>
        <dbReference type="ARBA" id="ARBA00022448"/>
    </source>
</evidence>
<keyword evidence="4 14" id="KW-0813">Transport</keyword>
<dbReference type="FunFam" id="1.10.3470.10:FF:000002">
    <property type="entry name" value="Zinc ABC transporter permease subunit ZnuB"/>
    <property type="match status" value="1"/>
</dbReference>
<reference evidence="17" key="2">
    <citation type="submission" date="2016-07" db="EMBL/GenBank/DDBJ databases">
        <authorList>
            <person name="Wan K."/>
            <person name="Booth B."/>
            <person name="Spirohn K."/>
            <person name="Hao T."/>
            <person name="Hu Y."/>
            <person name="Calderwood M."/>
            <person name="Hill D."/>
            <person name="Mohr S."/>
            <person name="Vidal M."/>
            <person name="Celniker S."/>
            <person name="Perrimon N."/>
        </authorList>
    </citation>
    <scope>NUCLEOTIDE SEQUENCE</scope>
    <source>
        <strain evidence="17">10N.286.54.F3</strain>
    </source>
</reference>
<dbReference type="EMBL" id="PIGA01000035">
    <property type="protein sequence ID" value="PTP16417.1"/>
    <property type="molecule type" value="Genomic_DNA"/>
</dbReference>
<dbReference type="GeneID" id="69648173"/>
<evidence type="ECO:0000256" key="8">
    <source>
        <dbReference type="ARBA" id="ARBA00022833"/>
    </source>
</evidence>
<dbReference type="GO" id="GO:0043190">
    <property type="term" value="C:ATP-binding cassette (ABC) transporter complex"/>
    <property type="evidence" value="ECO:0007669"/>
    <property type="project" value="InterPro"/>
</dbReference>